<comment type="caution">
    <text evidence="2">The sequence shown here is derived from an EMBL/GenBank/DDBJ whole genome shotgun (WGS) entry which is preliminary data.</text>
</comment>
<accession>A0A9P4UMC1</accession>
<protein>
    <submittedName>
        <fullName evidence="2">Uncharacterized protein</fullName>
    </submittedName>
</protein>
<feature type="region of interest" description="Disordered" evidence="1">
    <location>
        <begin position="1"/>
        <end position="22"/>
    </location>
</feature>
<name>A0A9P4UMC1_9PEZI</name>
<proteinExistence type="predicted"/>
<evidence type="ECO:0000313" key="3">
    <source>
        <dbReference type="Proteomes" id="UP000799441"/>
    </source>
</evidence>
<dbReference type="EMBL" id="MU003821">
    <property type="protein sequence ID" value="KAF2718693.1"/>
    <property type="molecule type" value="Genomic_DNA"/>
</dbReference>
<dbReference type="OrthoDB" id="4232400at2759"/>
<dbReference type="AlphaFoldDB" id="A0A9P4UMC1"/>
<organism evidence="2 3">
    <name type="scientific">Polychaeton citri CBS 116435</name>
    <dbReference type="NCBI Taxonomy" id="1314669"/>
    <lineage>
        <taxon>Eukaryota</taxon>
        <taxon>Fungi</taxon>
        <taxon>Dikarya</taxon>
        <taxon>Ascomycota</taxon>
        <taxon>Pezizomycotina</taxon>
        <taxon>Dothideomycetes</taxon>
        <taxon>Dothideomycetidae</taxon>
        <taxon>Capnodiales</taxon>
        <taxon>Capnodiaceae</taxon>
        <taxon>Polychaeton</taxon>
    </lineage>
</organism>
<evidence type="ECO:0000313" key="2">
    <source>
        <dbReference type="EMBL" id="KAF2718693.1"/>
    </source>
</evidence>
<sequence length="73" mass="8029">MPSQNYKKPTDSYGSDPKRASRSQIYKAGGGQANLMLSYGLKPYNDDDVKEANAIADAMIAQDASNQEKKKEE</sequence>
<dbReference type="Proteomes" id="UP000799441">
    <property type="component" value="Unassembled WGS sequence"/>
</dbReference>
<keyword evidence="3" id="KW-1185">Reference proteome</keyword>
<reference evidence="2" key="1">
    <citation type="journal article" date="2020" name="Stud. Mycol.">
        <title>101 Dothideomycetes genomes: a test case for predicting lifestyles and emergence of pathogens.</title>
        <authorList>
            <person name="Haridas S."/>
            <person name="Albert R."/>
            <person name="Binder M."/>
            <person name="Bloem J."/>
            <person name="Labutti K."/>
            <person name="Salamov A."/>
            <person name="Andreopoulos B."/>
            <person name="Baker S."/>
            <person name="Barry K."/>
            <person name="Bills G."/>
            <person name="Bluhm B."/>
            <person name="Cannon C."/>
            <person name="Castanera R."/>
            <person name="Culley D."/>
            <person name="Daum C."/>
            <person name="Ezra D."/>
            <person name="Gonzalez J."/>
            <person name="Henrissat B."/>
            <person name="Kuo A."/>
            <person name="Liang C."/>
            <person name="Lipzen A."/>
            <person name="Lutzoni F."/>
            <person name="Magnuson J."/>
            <person name="Mondo S."/>
            <person name="Nolan M."/>
            <person name="Ohm R."/>
            <person name="Pangilinan J."/>
            <person name="Park H.-J."/>
            <person name="Ramirez L."/>
            <person name="Alfaro M."/>
            <person name="Sun H."/>
            <person name="Tritt A."/>
            <person name="Yoshinaga Y."/>
            <person name="Zwiers L.-H."/>
            <person name="Turgeon B."/>
            <person name="Goodwin S."/>
            <person name="Spatafora J."/>
            <person name="Crous P."/>
            <person name="Grigoriev I."/>
        </authorList>
    </citation>
    <scope>NUCLEOTIDE SEQUENCE</scope>
    <source>
        <strain evidence="2">CBS 116435</strain>
    </source>
</reference>
<evidence type="ECO:0000256" key="1">
    <source>
        <dbReference type="SAM" id="MobiDB-lite"/>
    </source>
</evidence>
<gene>
    <name evidence="2" type="ORF">K431DRAFT_287425</name>
</gene>